<feature type="transmembrane region" description="Helical" evidence="5">
    <location>
        <begin position="73"/>
        <end position="95"/>
    </location>
</feature>
<dbReference type="eggNOG" id="COG0530">
    <property type="taxonomic scope" value="Bacteria"/>
</dbReference>
<dbReference type="GO" id="GO:0006874">
    <property type="term" value="P:intracellular calcium ion homeostasis"/>
    <property type="evidence" value="ECO:0007669"/>
    <property type="project" value="TreeGrafter"/>
</dbReference>
<feature type="transmembrane region" description="Helical" evidence="5">
    <location>
        <begin position="298"/>
        <end position="316"/>
    </location>
</feature>
<feature type="domain" description="Sodium/calcium exchanger membrane region" evidence="6">
    <location>
        <begin position="175"/>
        <end position="310"/>
    </location>
</feature>
<dbReference type="InterPro" id="IPR004481">
    <property type="entry name" value="K/Na/Ca-exchanger"/>
</dbReference>
<comment type="subcellular location">
    <subcellularLocation>
        <location evidence="1">Membrane</location>
        <topology evidence="1">Multi-pass membrane protein</topology>
    </subcellularLocation>
</comment>
<dbReference type="RefSeq" id="WP_022970201.1">
    <property type="nucleotide sequence ID" value="NZ_ATVD01000006.1"/>
</dbReference>
<evidence type="ECO:0000259" key="6">
    <source>
        <dbReference type="Pfam" id="PF01699"/>
    </source>
</evidence>
<dbReference type="Gene3D" id="6.10.280.80">
    <property type="entry name" value="NCX, peripheral helical region"/>
    <property type="match status" value="1"/>
</dbReference>
<evidence type="ECO:0000256" key="1">
    <source>
        <dbReference type="ARBA" id="ARBA00004141"/>
    </source>
</evidence>
<dbReference type="PANTHER" id="PTHR10846">
    <property type="entry name" value="SODIUM/POTASSIUM/CALCIUM EXCHANGER"/>
    <property type="match status" value="1"/>
</dbReference>
<dbReference type="PATRIC" id="fig|1121015.4.peg.2023"/>
<reference evidence="7 8" key="1">
    <citation type="submission" date="2013-09" db="EMBL/GenBank/DDBJ databases">
        <title>Genome sequencing of Arenimonas oryziterrae.</title>
        <authorList>
            <person name="Chen F."/>
            <person name="Wang G."/>
        </authorList>
    </citation>
    <scope>NUCLEOTIDE SEQUENCE [LARGE SCALE GENOMIC DNA]</scope>
    <source>
        <strain evidence="7 8">YC6267</strain>
    </source>
</reference>
<comment type="caution">
    <text evidence="7">The sequence shown here is derived from an EMBL/GenBank/DDBJ whole genome shotgun (WGS) entry which is preliminary data.</text>
</comment>
<dbReference type="OrthoDB" id="9794225at2"/>
<dbReference type="InterPro" id="IPR004837">
    <property type="entry name" value="NaCa_Exmemb"/>
</dbReference>
<dbReference type="EMBL" id="AVCI01000009">
    <property type="protein sequence ID" value="KFN42506.1"/>
    <property type="molecule type" value="Genomic_DNA"/>
</dbReference>
<feature type="transmembrane region" description="Helical" evidence="5">
    <location>
        <begin position="238"/>
        <end position="258"/>
    </location>
</feature>
<dbReference type="GO" id="GO:0005886">
    <property type="term" value="C:plasma membrane"/>
    <property type="evidence" value="ECO:0007669"/>
    <property type="project" value="TreeGrafter"/>
</dbReference>
<keyword evidence="3 5" id="KW-1133">Transmembrane helix</keyword>
<organism evidence="7 8">
    <name type="scientific">Arenimonas oryziterrae DSM 21050 = YC6267</name>
    <dbReference type="NCBI Taxonomy" id="1121015"/>
    <lineage>
        <taxon>Bacteria</taxon>
        <taxon>Pseudomonadati</taxon>
        <taxon>Pseudomonadota</taxon>
        <taxon>Gammaproteobacteria</taxon>
        <taxon>Lysobacterales</taxon>
        <taxon>Lysobacteraceae</taxon>
        <taxon>Arenimonas</taxon>
    </lineage>
</organism>
<dbReference type="Proteomes" id="UP000029385">
    <property type="component" value="Unassembled WGS sequence"/>
</dbReference>
<gene>
    <name evidence="7" type="ORF">N789_12770</name>
</gene>
<dbReference type="GO" id="GO:0008273">
    <property type="term" value="F:calcium, potassium:sodium antiporter activity"/>
    <property type="evidence" value="ECO:0007669"/>
    <property type="project" value="TreeGrafter"/>
</dbReference>
<evidence type="ECO:0000256" key="5">
    <source>
        <dbReference type="SAM" id="Phobius"/>
    </source>
</evidence>
<keyword evidence="2 5" id="KW-0812">Transmembrane</keyword>
<name>A0A091AT49_9GAMM</name>
<dbReference type="Gene3D" id="1.20.1420.30">
    <property type="entry name" value="NCX, central ion-binding region"/>
    <property type="match status" value="1"/>
</dbReference>
<feature type="transmembrane region" description="Helical" evidence="5">
    <location>
        <begin position="172"/>
        <end position="190"/>
    </location>
</feature>
<dbReference type="PANTHER" id="PTHR10846:SF8">
    <property type="entry name" value="INNER MEMBRANE PROTEIN YRBG"/>
    <property type="match status" value="1"/>
</dbReference>
<evidence type="ECO:0000256" key="4">
    <source>
        <dbReference type="ARBA" id="ARBA00023136"/>
    </source>
</evidence>
<dbReference type="STRING" id="1121015.GCA_000420545_02596"/>
<feature type="transmembrane region" description="Helical" evidence="5">
    <location>
        <begin position="197"/>
        <end position="218"/>
    </location>
</feature>
<feature type="domain" description="Sodium/calcium exchanger membrane region" evidence="6">
    <location>
        <begin position="5"/>
        <end position="142"/>
    </location>
</feature>
<dbReference type="GO" id="GO:0005262">
    <property type="term" value="F:calcium channel activity"/>
    <property type="evidence" value="ECO:0007669"/>
    <property type="project" value="TreeGrafter"/>
</dbReference>
<keyword evidence="8" id="KW-1185">Reference proteome</keyword>
<proteinExistence type="predicted"/>
<accession>A0A091AT49</accession>
<dbReference type="AlphaFoldDB" id="A0A091AT49"/>
<protein>
    <recommendedName>
        <fullName evidence="6">Sodium/calcium exchanger membrane region domain-containing protein</fullName>
    </recommendedName>
</protein>
<feature type="transmembrane region" description="Helical" evidence="5">
    <location>
        <begin position="265"/>
        <end position="286"/>
    </location>
</feature>
<feature type="transmembrane region" description="Helical" evidence="5">
    <location>
        <begin position="127"/>
        <end position="145"/>
    </location>
</feature>
<dbReference type="InterPro" id="IPR044880">
    <property type="entry name" value="NCX_ion-bd_dom_sf"/>
</dbReference>
<sequence length="317" mass="32770">MLSTVGWFVLGLVLLLFGGDSLAKGASGLAQRLGWSPFKAGLLLLAFVTSVPELAVNAYAVSHGQTDLALGNAVGSNIVNIGLTLAIAALAAPLFIHMRVLAGQIVFLLVATVAVLLFSLDGAIARWEGGVLLAGFVGLLVHYFARGAAEGSEVQAELADYAQTRTGLTQNLIRVVLAGVVLFFGGRFVVESAPALGLALGFGSLLTGLTVVAIGTALPEVVTAVMAARQGHANVVAGQVLGASLFNLLFVVGGMALWQPVAIPASFVALELPAAMAFVLALYPIMGGDLRISRREGGILIVLFGLWVGFELLLAWR</sequence>
<feature type="transmembrane region" description="Helical" evidence="5">
    <location>
        <begin position="101"/>
        <end position="120"/>
    </location>
</feature>
<evidence type="ECO:0000256" key="3">
    <source>
        <dbReference type="ARBA" id="ARBA00022989"/>
    </source>
</evidence>
<feature type="transmembrane region" description="Helical" evidence="5">
    <location>
        <begin position="41"/>
        <end position="61"/>
    </location>
</feature>
<evidence type="ECO:0000313" key="8">
    <source>
        <dbReference type="Proteomes" id="UP000029385"/>
    </source>
</evidence>
<evidence type="ECO:0000256" key="2">
    <source>
        <dbReference type="ARBA" id="ARBA00022692"/>
    </source>
</evidence>
<dbReference type="Pfam" id="PF01699">
    <property type="entry name" value="Na_Ca_ex"/>
    <property type="match status" value="2"/>
</dbReference>
<keyword evidence="4 5" id="KW-0472">Membrane</keyword>
<evidence type="ECO:0000313" key="7">
    <source>
        <dbReference type="EMBL" id="KFN42506.1"/>
    </source>
</evidence>